<keyword evidence="2" id="KW-0067">ATP-binding</keyword>
<comment type="caution">
    <text evidence="2">The sequence shown here is derived from an EMBL/GenBank/DDBJ whole genome shotgun (WGS) entry which is preliminary data.</text>
</comment>
<evidence type="ECO:0000313" key="2">
    <source>
        <dbReference type="EMBL" id="KAK8955380.1"/>
    </source>
</evidence>
<protein>
    <submittedName>
        <fullName evidence="2">DNA repair helicase UVH6</fullName>
    </submittedName>
</protein>
<keyword evidence="2" id="KW-0378">Hydrolase</keyword>
<dbReference type="EMBL" id="JBBWWR010000013">
    <property type="protein sequence ID" value="KAK8955380.1"/>
    <property type="molecule type" value="Genomic_DNA"/>
</dbReference>
<dbReference type="GO" id="GO:0004386">
    <property type="term" value="F:helicase activity"/>
    <property type="evidence" value="ECO:0007669"/>
    <property type="project" value="UniProtKB-KW"/>
</dbReference>
<keyword evidence="3" id="KW-1185">Reference proteome</keyword>
<dbReference type="SMART" id="SM00491">
    <property type="entry name" value="HELICc2"/>
    <property type="match status" value="1"/>
</dbReference>
<name>A0ABR2LZW3_9ASPA</name>
<organism evidence="2 3">
    <name type="scientific">Platanthera guangdongensis</name>
    <dbReference type="NCBI Taxonomy" id="2320717"/>
    <lineage>
        <taxon>Eukaryota</taxon>
        <taxon>Viridiplantae</taxon>
        <taxon>Streptophyta</taxon>
        <taxon>Embryophyta</taxon>
        <taxon>Tracheophyta</taxon>
        <taxon>Spermatophyta</taxon>
        <taxon>Magnoliopsida</taxon>
        <taxon>Liliopsida</taxon>
        <taxon>Asparagales</taxon>
        <taxon>Orchidaceae</taxon>
        <taxon>Orchidoideae</taxon>
        <taxon>Orchideae</taxon>
        <taxon>Orchidinae</taxon>
        <taxon>Platanthera</taxon>
    </lineage>
</organism>
<accession>A0ABR2LZW3</accession>
<dbReference type="InterPro" id="IPR027417">
    <property type="entry name" value="P-loop_NTPase"/>
</dbReference>
<feature type="domain" description="ATP-dependent helicase C-terminal" evidence="1">
    <location>
        <begin position="49"/>
        <end position="255"/>
    </location>
</feature>
<reference evidence="2 3" key="1">
    <citation type="journal article" date="2022" name="Nat. Plants">
        <title>Genomes of leafy and leafless Platanthera orchids illuminate the evolution of mycoheterotrophy.</title>
        <authorList>
            <person name="Li M.H."/>
            <person name="Liu K.W."/>
            <person name="Li Z."/>
            <person name="Lu H.C."/>
            <person name="Ye Q.L."/>
            <person name="Zhang D."/>
            <person name="Wang J.Y."/>
            <person name="Li Y.F."/>
            <person name="Zhong Z.M."/>
            <person name="Liu X."/>
            <person name="Yu X."/>
            <person name="Liu D.K."/>
            <person name="Tu X.D."/>
            <person name="Liu B."/>
            <person name="Hao Y."/>
            <person name="Liao X.Y."/>
            <person name="Jiang Y.T."/>
            <person name="Sun W.H."/>
            <person name="Chen J."/>
            <person name="Chen Y.Q."/>
            <person name="Ai Y."/>
            <person name="Zhai J.W."/>
            <person name="Wu S.S."/>
            <person name="Zhou Z."/>
            <person name="Hsiao Y.Y."/>
            <person name="Wu W.L."/>
            <person name="Chen Y.Y."/>
            <person name="Lin Y.F."/>
            <person name="Hsu J.L."/>
            <person name="Li C.Y."/>
            <person name="Wang Z.W."/>
            <person name="Zhao X."/>
            <person name="Zhong W.Y."/>
            <person name="Ma X.K."/>
            <person name="Ma L."/>
            <person name="Huang J."/>
            <person name="Chen G.Z."/>
            <person name="Huang M.Z."/>
            <person name="Huang L."/>
            <person name="Peng D.H."/>
            <person name="Luo Y.B."/>
            <person name="Zou S.Q."/>
            <person name="Chen S.P."/>
            <person name="Lan S."/>
            <person name="Tsai W.C."/>
            <person name="Van de Peer Y."/>
            <person name="Liu Z.J."/>
        </authorList>
    </citation>
    <scope>NUCLEOTIDE SEQUENCE [LARGE SCALE GENOMIC DNA]</scope>
    <source>
        <strain evidence="2">Lor288</strain>
    </source>
</reference>
<dbReference type="InterPro" id="IPR045028">
    <property type="entry name" value="DinG/Rad3-like"/>
</dbReference>
<keyword evidence="2" id="KW-0347">Helicase</keyword>
<proteinExistence type="predicted"/>
<dbReference type="PANTHER" id="PTHR11472:SF41">
    <property type="entry name" value="ATP-DEPENDENT DNA HELICASE DDX11-RELATED"/>
    <property type="match status" value="1"/>
</dbReference>
<dbReference type="InterPro" id="IPR006555">
    <property type="entry name" value="ATP-dep_Helicase_C"/>
</dbReference>
<dbReference type="Pfam" id="PF13307">
    <property type="entry name" value="Helicase_C_2"/>
    <property type="match status" value="2"/>
</dbReference>
<dbReference type="PANTHER" id="PTHR11472">
    <property type="entry name" value="DNA REPAIR DEAD HELICASE RAD3/XP-D SUBFAMILY MEMBER"/>
    <property type="match status" value="1"/>
</dbReference>
<gene>
    <name evidence="2" type="primary">UVH6</name>
    <name evidence="2" type="ORF">KSP40_PGU013125</name>
</gene>
<keyword evidence="2" id="KW-0547">Nucleotide-binding</keyword>
<dbReference type="Gene3D" id="3.40.50.300">
    <property type="entry name" value="P-loop containing nucleotide triphosphate hydrolases"/>
    <property type="match status" value="1"/>
</dbReference>
<evidence type="ECO:0000313" key="3">
    <source>
        <dbReference type="Proteomes" id="UP001412067"/>
    </source>
</evidence>
<evidence type="ECO:0000259" key="1">
    <source>
        <dbReference type="SMART" id="SM00491"/>
    </source>
</evidence>
<dbReference type="Proteomes" id="UP001412067">
    <property type="component" value="Unassembled WGS sequence"/>
</dbReference>
<sequence length="304" mass="34008">MWCVFFPNSKPVNSLLLKVTILQIEELGRLIANLVAIIPEGIVVFFSSFEYQGQVYNTWQSAGIIQKILKKKRLFREPRNSTDVEAVLNEYKECIESSSSISKSDPGISGAILLAVVGGKISEGINFSDGMGRCVVMVGLPYPSLFDVELSERIKHIERLGGTPEAAFTASCSSNNTEAVHSGFNILKCCKQRGKEYYENLCMKAVNQSIGAHSSLYPVNSFIMIPDVFFLVSGRAIRHINDYAAVLLVDSRYACNSSNQRLSRPADKLPLWIRDRLVFATGSYGEVHKLLFKFYQLNRQKARM</sequence>